<proteinExistence type="predicted"/>
<evidence type="ECO:0000313" key="1">
    <source>
        <dbReference type="EMBL" id="GGU47187.1"/>
    </source>
</evidence>
<organism evidence="1 2">
    <name type="scientific">Lentzea flava</name>
    <dbReference type="NCBI Taxonomy" id="103732"/>
    <lineage>
        <taxon>Bacteria</taxon>
        <taxon>Bacillati</taxon>
        <taxon>Actinomycetota</taxon>
        <taxon>Actinomycetes</taxon>
        <taxon>Pseudonocardiales</taxon>
        <taxon>Pseudonocardiaceae</taxon>
        <taxon>Lentzea</taxon>
    </lineage>
</organism>
<comment type="caution">
    <text evidence="1">The sequence shown here is derived from an EMBL/GenBank/DDBJ whole genome shotgun (WGS) entry which is preliminary data.</text>
</comment>
<keyword evidence="2" id="KW-1185">Reference proteome</keyword>
<sequence length="61" mass="7072">MSHQIDNAISDLDQAMKQLRNAMDGIPVRREGFTDLRRRFVRSVSRLTTETSYARGQLPHK</sequence>
<reference evidence="2" key="1">
    <citation type="journal article" date="2019" name="Int. J. Syst. Evol. Microbiol.">
        <title>The Global Catalogue of Microorganisms (GCM) 10K type strain sequencing project: providing services to taxonomists for standard genome sequencing and annotation.</title>
        <authorList>
            <consortium name="The Broad Institute Genomics Platform"/>
            <consortium name="The Broad Institute Genome Sequencing Center for Infectious Disease"/>
            <person name="Wu L."/>
            <person name="Ma J."/>
        </authorList>
    </citation>
    <scope>NUCLEOTIDE SEQUENCE [LARGE SCALE GENOMIC DNA]</scope>
    <source>
        <strain evidence="2">JCM 3296</strain>
    </source>
</reference>
<dbReference type="EMBL" id="BMRE01000019">
    <property type="protein sequence ID" value="GGU47187.1"/>
    <property type="molecule type" value="Genomic_DNA"/>
</dbReference>
<name>A0ABQ2UPL8_9PSEU</name>
<dbReference type="Proteomes" id="UP000649573">
    <property type="component" value="Unassembled WGS sequence"/>
</dbReference>
<dbReference type="RefSeq" id="WP_189255651.1">
    <property type="nucleotide sequence ID" value="NZ_JAMTCL010000018.1"/>
</dbReference>
<accession>A0ABQ2UPL8</accession>
<gene>
    <name evidence="1" type="ORF">GCM10010178_44690</name>
</gene>
<evidence type="ECO:0000313" key="2">
    <source>
        <dbReference type="Proteomes" id="UP000649573"/>
    </source>
</evidence>
<protein>
    <submittedName>
        <fullName evidence="1">Uncharacterized protein</fullName>
    </submittedName>
</protein>